<evidence type="ECO:0000259" key="14">
    <source>
        <dbReference type="Pfam" id="PF00593"/>
    </source>
</evidence>
<accession>A0ABX1CQ15</accession>
<feature type="region of interest" description="Disordered" evidence="13">
    <location>
        <begin position="1"/>
        <end position="43"/>
    </location>
</feature>
<reference evidence="16 17" key="1">
    <citation type="submission" date="2020-03" db="EMBL/GenBank/DDBJ databases">
        <authorList>
            <person name="Wang L."/>
            <person name="He N."/>
            <person name="Li Y."/>
            <person name="Fang Y."/>
            <person name="Zhang F."/>
        </authorList>
    </citation>
    <scope>NUCLEOTIDE SEQUENCE [LARGE SCALE GENOMIC DNA]</scope>
    <source>
        <strain evidence="16 17">36D10-4-7</strain>
    </source>
</reference>
<evidence type="ECO:0000256" key="4">
    <source>
        <dbReference type="ARBA" id="ARBA00022496"/>
    </source>
</evidence>
<comment type="caution">
    <text evidence="16">The sequence shown here is derived from an EMBL/GenBank/DDBJ whole genome shotgun (WGS) entry which is preliminary data.</text>
</comment>
<dbReference type="SUPFAM" id="SSF56935">
    <property type="entry name" value="Porins"/>
    <property type="match status" value="1"/>
</dbReference>
<keyword evidence="2 11" id="KW-0813">Transport</keyword>
<dbReference type="PROSITE" id="PS52016">
    <property type="entry name" value="TONB_DEPENDENT_REC_3"/>
    <property type="match status" value="1"/>
</dbReference>
<dbReference type="RefSeq" id="WP_168135588.1">
    <property type="nucleotide sequence ID" value="NZ_JAAVJH010000012.1"/>
</dbReference>
<dbReference type="PANTHER" id="PTHR32552:SF81">
    <property type="entry name" value="TONB-DEPENDENT OUTER MEMBRANE RECEPTOR"/>
    <property type="match status" value="1"/>
</dbReference>
<evidence type="ECO:0000256" key="1">
    <source>
        <dbReference type="ARBA" id="ARBA00004571"/>
    </source>
</evidence>
<evidence type="ECO:0000256" key="3">
    <source>
        <dbReference type="ARBA" id="ARBA00022452"/>
    </source>
</evidence>
<feature type="domain" description="TonB-dependent receptor plug" evidence="15">
    <location>
        <begin position="62"/>
        <end position="168"/>
    </location>
</feature>
<keyword evidence="10 11" id="KW-0998">Cell outer membrane</keyword>
<evidence type="ECO:0000313" key="16">
    <source>
        <dbReference type="EMBL" id="NJR80031.1"/>
    </source>
</evidence>
<evidence type="ECO:0000256" key="13">
    <source>
        <dbReference type="SAM" id="MobiDB-lite"/>
    </source>
</evidence>
<protein>
    <submittedName>
        <fullName evidence="16">TonB-dependent receptor</fullName>
    </submittedName>
</protein>
<sequence>MAQDAPGTAATTQPAAPAGPSTQTQAPTAQVEDQASQTAPAEDNVTGIQDIIVTAQKRSETLQDVPIAVSAFSEQSLRAQGLDGASNLVQSIPNVSFQRRGTRNNFQIRGIGTQLSALSGDDGVGVHQNNVPLTSNRLGEAEFFDVERVEVLRGPQGTLYGRNATGGVVNVITNKPTSEFSGSATVELGNYGSARYFGYINAPITDTLNLRVAGFGLQRDGYVENLLTGGDLDSRNIFSGRITLGFEPSSTVRAYFMYEGFSENDNRSAAARKQLCLKDPGPSSINGVATGATQVAFTAGCQQVGVYGDNVYGTTNQLSTFSGILARQFGIQPRDSLENKFVSRDLRETEVVGRPLFRAVSDLFTFSGEIDIAEGLTISSLTSYNENHDDRLGDATGGYSSVTFPISPLLPNGLATSAQMGVSDRLRYDNGLFNDNKQFSEELRLQSSFDGPFNFNVGGIYLKYKAHSITYVNSTVIDTLARAISARGGTPIYIDPNPFPDFTGHNYFQNNSYFDLESAAVLGELYYELTDTLKVTAGARYTDDNKKLLGARGTLLVPGQGLSFFPEQETSFREVTGRLNVDWSPVLSFTDKTLIYASVSRGYKGGGFNSPLVAEVGLPAEFEPEFVNALEVGTKNTLANGRLILNVTGFYYDYTNYQIARSVNRSSFVQNIDTTVAGVEFEGIAEPIDGLRINANIGYLHTKITEGEVVDTFYRTQGDPTYVYANGTNGGCILNAAGVATALQNPAVTPVLLGDNACKGPATFRTALATRIPAATAATLTAGIYDYGPNVAFFSNGSAEGVLQDLEGNELPNAPKLTISVGAQYGFDLGDSGWNATIRGDYYRQSRSFARYNNAFFDDVRPWSNINASLIFARPDDDWSVLLFVKNLQNKANIVGFEIADENLGAYRTLAVTDPRLLGVAVTKGF</sequence>
<name>A0ABX1CQ15_9SPHN</name>
<dbReference type="InterPro" id="IPR012910">
    <property type="entry name" value="Plug_dom"/>
</dbReference>
<dbReference type="InterPro" id="IPR039426">
    <property type="entry name" value="TonB-dep_rcpt-like"/>
</dbReference>
<dbReference type="Pfam" id="PF00593">
    <property type="entry name" value="TonB_dep_Rec_b-barrel"/>
    <property type="match status" value="2"/>
</dbReference>
<comment type="subcellular location">
    <subcellularLocation>
        <location evidence="1 11">Cell outer membrane</location>
        <topology evidence="1 11">Multi-pass membrane protein</topology>
    </subcellularLocation>
</comment>
<keyword evidence="4" id="KW-0410">Iron transport</keyword>
<gene>
    <name evidence="16" type="ORF">HBH26_15715</name>
</gene>
<comment type="similarity">
    <text evidence="11 12">Belongs to the TonB-dependent receptor family.</text>
</comment>
<evidence type="ECO:0000313" key="17">
    <source>
        <dbReference type="Proteomes" id="UP000732399"/>
    </source>
</evidence>
<keyword evidence="17" id="KW-1185">Reference proteome</keyword>
<dbReference type="InterPro" id="IPR036942">
    <property type="entry name" value="Beta-barrel_TonB_sf"/>
</dbReference>
<keyword evidence="9 11" id="KW-0472">Membrane</keyword>
<organism evidence="16 17">
    <name type="scientific">Sphingomonas corticis</name>
    <dbReference type="NCBI Taxonomy" id="2722791"/>
    <lineage>
        <taxon>Bacteria</taxon>
        <taxon>Pseudomonadati</taxon>
        <taxon>Pseudomonadota</taxon>
        <taxon>Alphaproteobacteria</taxon>
        <taxon>Sphingomonadales</taxon>
        <taxon>Sphingomonadaceae</taxon>
        <taxon>Sphingomonas</taxon>
    </lineage>
</organism>
<dbReference type="Gene3D" id="2.40.170.20">
    <property type="entry name" value="TonB-dependent receptor, beta-barrel domain"/>
    <property type="match status" value="1"/>
</dbReference>
<dbReference type="EMBL" id="JAAVJH010000012">
    <property type="protein sequence ID" value="NJR80031.1"/>
    <property type="molecule type" value="Genomic_DNA"/>
</dbReference>
<evidence type="ECO:0000259" key="15">
    <source>
        <dbReference type="Pfam" id="PF07715"/>
    </source>
</evidence>
<evidence type="ECO:0000256" key="11">
    <source>
        <dbReference type="PROSITE-ProRule" id="PRU01360"/>
    </source>
</evidence>
<evidence type="ECO:0000256" key="8">
    <source>
        <dbReference type="ARBA" id="ARBA00023077"/>
    </source>
</evidence>
<evidence type="ECO:0000256" key="2">
    <source>
        <dbReference type="ARBA" id="ARBA00022448"/>
    </source>
</evidence>
<dbReference type="PANTHER" id="PTHR32552">
    <property type="entry name" value="FERRICHROME IRON RECEPTOR-RELATED"/>
    <property type="match status" value="1"/>
</dbReference>
<evidence type="ECO:0000256" key="12">
    <source>
        <dbReference type="RuleBase" id="RU003357"/>
    </source>
</evidence>
<evidence type="ECO:0000256" key="6">
    <source>
        <dbReference type="ARBA" id="ARBA00023004"/>
    </source>
</evidence>
<feature type="compositionally biased region" description="Low complexity" evidence="13">
    <location>
        <begin position="1"/>
        <end position="30"/>
    </location>
</feature>
<keyword evidence="6" id="KW-0408">Iron</keyword>
<evidence type="ECO:0000256" key="5">
    <source>
        <dbReference type="ARBA" id="ARBA00022692"/>
    </source>
</evidence>
<keyword evidence="16" id="KW-0675">Receptor</keyword>
<dbReference type="InterPro" id="IPR000531">
    <property type="entry name" value="Beta-barrel_TonB"/>
</dbReference>
<evidence type="ECO:0000256" key="9">
    <source>
        <dbReference type="ARBA" id="ARBA00023136"/>
    </source>
</evidence>
<dbReference type="InterPro" id="IPR037066">
    <property type="entry name" value="Plug_dom_sf"/>
</dbReference>
<dbReference type="Proteomes" id="UP000732399">
    <property type="component" value="Unassembled WGS sequence"/>
</dbReference>
<feature type="domain" description="TonB-dependent receptor-like beta-barrel" evidence="14">
    <location>
        <begin position="361"/>
        <end position="705"/>
    </location>
</feature>
<keyword evidence="8 12" id="KW-0798">TonB box</keyword>
<evidence type="ECO:0000256" key="7">
    <source>
        <dbReference type="ARBA" id="ARBA00023065"/>
    </source>
</evidence>
<keyword evidence="3 11" id="KW-1134">Transmembrane beta strand</keyword>
<dbReference type="Pfam" id="PF07715">
    <property type="entry name" value="Plug"/>
    <property type="match status" value="1"/>
</dbReference>
<feature type="domain" description="TonB-dependent receptor-like beta-barrel" evidence="14">
    <location>
        <begin position="780"/>
        <end position="888"/>
    </location>
</feature>
<keyword evidence="5 11" id="KW-0812">Transmembrane</keyword>
<dbReference type="Gene3D" id="2.170.130.10">
    <property type="entry name" value="TonB-dependent receptor, plug domain"/>
    <property type="match status" value="1"/>
</dbReference>
<proteinExistence type="inferred from homology"/>
<keyword evidence="7" id="KW-0406">Ion transport</keyword>
<evidence type="ECO:0000256" key="10">
    <source>
        <dbReference type="ARBA" id="ARBA00023237"/>
    </source>
</evidence>